<feature type="compositionally biased region" description="Low complexity" evidence="1">
    <location>
        <begin position="1"/>
        <end position="24"/>
    </location>
</feature>
<accession>A0A5C6LR05</accession>
<dbReference type="OrthoDB" id="9795056at2"/>
<dbReference type="RefSeq" id="WP_146306326.1">
    <property type="nucleotide sequence ID" value="NZ_VOHS01000017.1"/>
</dbReference>
<dbReference type="Gene3D" id="1.20.1260.10">
    <property type="match status" value="1"/>
</dbReference>
<evidence type="ECO:0000256" key="1">
    <source>
        <dbReference type="SAM" id="MobiDB-lite"/>
    </source>
</evidence>
<evidence type="ECO:0000313" key="3">
    <source>
        <dbReference type="Proteomes" id="UP000318815"/>
    </source>
</evidence>
<organism evidence="2 3">
    <name type="scientific">Chitinophaga pinensis</name>
    <dbReference type="NCBI Taxonomy" id="79329"/>
    <lineage>
        <taxon>Bacteria</taxon>
        <taxon>Pseudomonadati</taxon>
        <taxon>Bacteroidota</taxon>
        <taxon>Chitinophagia</taxon>
        <taxon>Chitinophagales</taxon>
        <taxon>Chitinophagaceae</taxon>
        <taxon>Chitinophaga</taxon>
    </lineage>
</organism>
<sequence>MATRTQSRTSKTATSTRSTAGSKSMSASRTAPKSSSRSNSKNEDMPNSKFHKLFVDELKDIYWAEKNLVKALGKMQKAATSEELIDAISHHQEQTKEHVARLEQVFEIIGQAPKAKKCEAMEGLIAEGQEVVDDTEEDTAVRDAGIIICSQKIEHYEIAAYGSLRTLASKMGHDEVAQLLEQTLNEEKETDSLLTQIAESSVNEEAAAE</sequence>
<dbReference type="Pfam" id="PF05974">
    <property type="entry name" value="DUF892"/>
    <property type="match status" value="1"/>
</dbReference>
<dbReference type="AlphaFoldDB" id="A0A5C6LR05"/>
<feature type="region of interest" description="Disordered" evidence="1">
    <location>
        <begin position="1"/>
        <end position="47"/>
    </location>
</feature>
<dbReference type="InterPro" id="IPR012347">
    <property type="entry name" value="Ferritin-like"/>
</dbReference>
<dbReference type="CDD" id="cd07909">
    <property type="entry name" value="YciF"/>
    <property type="match status" value="1"/>
</dbReference>
<dbReference type="SUPFAM" id="SSF47240">
    <property type="entry name" value="Ferritin-like"/>
    <property type="match status" value="1"/>
</dbReference>
<proteinExistence type="predicted"/>
<feature type="compositionally biased region" description="Polar residues" evidence="1">
    <location>
        <begin position="25"/>
        <end position="39"/>
    </location>
</feature>
<name>A0A5C6LR05_9BACT</name>
<dbReference type="InterPro" id="IPR009078">
    <property type="entry name" value="Ferritin-like_SF"/>
</dbReference>
<dbReference type="InterPro" id="IPR047114">
    <property type="entry name" value="YciF"/>
</dbReference>
<keyword evidence="3" id="KW-1185">Reference proteome</keyword>
<dbReference type="PANTHER" id="PTHR30565:SF9">
    <property type="entry name" value="PROTEIN YCIF"/>
    <property type="match status" value="1"/>
</dbReference>
<dbReference type="PANTHER" id="PTHR30565">
    <property type="entry name" value="PROTEIN YCIF"/>
    <property type="match status" value="1"/>
</dbReference>
<dbReference type="EMBL" id="VOHS01000017">
    <property type="protein sequence ID" value="TWV99311.1"/>
    <property type="molecule type" value="Genomic_DNA"/>
</dbReference>
<reference evidence="2 3" key="1">
    <citation type="submission" date="2019-08" db="EMBL/GenBank/DDBJ databases">
        <title>Whole genome sequencing of chitin degrading bacteria Chitinophaga pinensis YS16.</title>
        <authorList>
            <person name="Singh R.P."/>
            <person name="Manchanda G."/>
            <person name="Maurya I.K."/>
            <person name="Joshi N.K."/>
            <person name="Srivastava A.K."/>
        </authorList>
    </citation>
    <scope>NUCLEOTIDE SEQUENCE [LARGE SCALE GENOMIC DNA]</scope>
    <source>
        <strain evidence="2 3">YS-16</strain>
    </source>
</reference>
<comment type="caution">
    <text evidence="2">The sequence shown here is derived from an EMBL/GenBank/DDBJ whole genome shotgun (WGS) entry which is preliminary data.</text>
</comment>
<dbReference type="InterPro" id="IPR010287">
    <property type="entry name" value="DUF892_YciF-like"/>
</dbReference>
<dbReference type="Proteomes" id="UP000318815">
    <property type="component" value="Unassembled WGS sequence"/>
</dbReference>
<evidence type="ECO:0000313" key="2">
    <source>
        <dbReference type="EMBL" id="TWV99311.1"/>
    </source>
</evidence>
<gene>
    <name evidence="2" type="ORF">FEF09_17590</name>
</gene>
<protein>
    <submittedName>
        <fullName evidence="2">Ferritin-like domain-containing protein</fullName>
    </submittedName>
</protein>